<name>A0A6L2LXB8_TANCI</name>
<reference evidence="1" key="1">
    <citation type="journal article" date="2019" name="Sci. Rep.">
        <title>Draft genome of Tanacetum cinerariifolium, the natural source of mosquito coil.</title>
        <authorList>
            <person name="Yamashiro T."/>
            <person name="Shiraishi A."/>
            <person name="Satake H."/>
            <person name="Nakayama K."/>
        </authorList>
    </citation>
    <scope>NUCLEOTIDE SEQUENCE</scope>
</reference>
<accession>A0A6L2LXB8</accession>
<dbReference type="AlphaFoldDB" id="A0A6L2LXB8"/>
<proteinExistence type="predicted"/>
<sequence>MMLRLLCNPSPNQPFIFYIDGRTLEFGREDLCLITGFRFGKVNLDPKEEDHSEFRKRVFPKIGNLKGEHLLALVNKDVKFNKLDDEDDVRNSTFNKLTPSAIEMNELWWRSNLDFFKRVTPSIPVLISATRGSSNSTSVHTCVRTKVRHEVHVRTEVSRVVDKEDVHVRAVDKEDMHTRAVDEEDMQERSLLAKTVKAQELMIVDLQRRLLSLKEITKQLKTGPSDVDHLDKNWNDVSDNFHVDGLDHQSVEGVSQCTRLNDEYDSVAIDSLFSLRVGHISKKSFVVDDPDFKSRIMKKRPDSIQDACVSELMDVDQPSLNVLDDVHIDSVVKDVDKTVEDLTRSPIAPEKTVSVPEGVMVLFHYKNKMEMSWTFPWVEYGYVIKMDFWEKLIEYLWQFKGPNDYWAMASPYLSDMLLRFEYPLYYVDGVKYGVSLFANNVEKVYFPINKKDSHWVLEELHVISGLITIYDRLGGPPGGIETHHFWLELREI</sequence>
<gene>
    <name evidence="1" type="ORF">Tci_037767</name>
</gene>
<evidence type="ECO:0000313" key="1">
    <source>
        <dbReference type="EMBL" id="GEU65789.1"/>
    </source>
</evidence>
<organism evidence="1">
    <name type="scientific">Tanacetum cinerariifolium</name>
    <name type="common">Dalmatian daisy</name>
    <name type="synonym">Chrysanthemum cinerariifolium</name>
    <dbReference type="NCBI Taxonomy" id="118510"/>
    <lineage>
        <taxon>Eukaryota</taxon>
        <taxon>Viridiplantae</taxon>
        <taxon>Streptophyta</taxon>
        <taxon>Embryophyta</taxon>
        <taxon>Tracheophyta</taxon>
        <taxon>Spermatophyta</taxon>
        <taxon>Magnoliopsida</taxon>
        <taxon>eudicotyledons</taxon>
        <taxon>Gunneridae</taxon>
        <taxon>Pentapetalae</taxon>
        <taxon>asterids</taxon>
        <taxon>campanulids</taxon>
        <taxon>Asterales</taxon>
        <taxon>Asteraceae</taxon>
        <taxon>Asteroideae</taxon>
        <taxon>Anthemideae</taxon>
        <taxon>Anthemidinae</taxon>
        <taxon>Tanacetum</taxon>
    </lineage>
</organism>
<protein>
    <submittedName>
        <fullName evidence="1">Phospholipase-like protein</fullName>
    </submittedName>
</protein>
<comment type="caution">
    <text evidence="1">The sequence shown here is derived from an EMBL/GenBank/DDBJ whole genome shotgun (WGS) entry which is preliminary data.</text>
</comment>
<dbReference type="EMBL" id="BKCJ010005267">
    <property type="protein sequence ID" value="GEU65789.1"/>
    <property type="molecule type" value="Genomic_DNA"/>
</dbReference>